<comment type="caution">
    <text evidence="2">The sequence shown here is derived from an EMBL/GenBank/DDBJ whole genome shotgun (WGS) entry which is preliminary data.</text>
</comment>
<evidence type="ECO:0000313" key="3">
    <source>
        <dbReference type="Proteomes" id="UP000245207"/>
    </source>
</evidence>
<dbReference type="InterPro" id="IPR036291">
    <property type="entry name" value="NAD(P)-bd_dom_sf"/>
</dbReference>
<dbReference type="SUPFAM" id="SSF51735">
    <property type="entry name" value="NAD(P)-binding Rossmann-fold domains"/>
    <property type="match status" value="1"/>
</dbReference>
<dbReference type="OrthoDB" id="1664372at2759"/>
<dbReference type="STRING" id="35608.A0A2U1K9T0"/>
<evidence type="ECO:0000256" key="1">
    <source>
        <dbReference type="SAM" id="MobiDB-lite"/>
    </source>
</evidence>
<feature type="region of interest" description="Disordered" evidence="1">
    <location>
        <begin position="176"/>
        <end position="196"/>
    </location>
</feature>
<feature type="compositionally biased region" description="Polar residues" evidence="1">
    <location>
        <begin position="177"/>
        <end position="196"/>
    </location>
</feature>
<dbReference type="Proteomes" id="UP000245207">
    <property type="component" value="Unassembled WGS sequence"/>
</dbReference>
<organism evidence="2 3">
    <name type="scientific">Artemisia annua</name>
    <name type="common">Sweet wormwood</name>
    <dbReference type="NCBI Taxonomy" id="35608"/>
    <lineage>
        <taxon>Eukaryota</taxon>
        <taxon>Viridiplantae</taxon>
        <taxon>Streptophyta</taxon>
        <taxon>Embryophyta</taxon>
        <taxon>Tracheophyta</taxon>
        <taxon>Spermatophyta</taxon>
        <taxon>Magnoliopsida</taxon>
        <taxon>eudicotyledons</taxon>
        <taxon>Gunneridae</taxon>
        <taxon>Pentapetalae</taxon>
        <taxon>asterids</taxon>
        <taxon>campanulids</taxon>
        <taxon>Asterales</taxon>
        <taxon>Asteraceae</taxon>
        <taxon>Asteroideae</taxon>
        <taxon>Anthemideae</taxon>
        <taxon>Artemisiinae</taxon>
        <taxon>Artemisia</taxon>
    </lineage>
</organism>
<name>A0A2U1K9T0_ARTAN</name>
<keyword evidence="3" id="KW-1185">Reference proteome</keyword>
<reference evidence="2 3" key="1">
    <citation type="journal article" date="2018" name="Mol. Plant">
        <title>The genome of Artemisia annua provides insight into the evolution of Asteraceae family and artemisinin biosynthesis.</title>
        <authorList>
            <person name="Shen Q."/>
            <person name="Zhang L."/>
            <person name="Liao Z."/>
            <person name="Wang S."/>
            <person name="Yan T."/>
            <person name="Shi P."/>
            <person name="Liu M."/>
            <person name="Fu X."/>
            <person name="Pan Q."/>
            <person name="Wang Y."/>
            <person name="Lv Z."/>
            <person name="Lu X."/>
            <person name="Zhang F."/>
            <person name="Jiang W."/>
            <person name="Ma Y."/>
            <person name="Chen M."/>
            <person name="Hao X."/>
            <person name="Li L."/>
            <person name="Tang Y."/>
            <person name="Lv G."/>
            <person name="Zhou Y."/>
            <person name="Sun X."/>
            <person name="Brodelius P.E."/>
            <person name="Rose J.K.C."/>
            <person name="Tang K."/>
        </authorList>
    </citation>
    <scope>NUCLEOTIDE SEQUENCE [LARGE SCALE GENOMIC DNA]</scope>
    <source>
        <strain evidence="3">cv. Huhao1</strain>
        <tissue evidence="2">Leaf</tissue>
    </source>
</reference>
<dbReference type="EMBL" id="PKPP01027915">
    <property type="protein sequence ID" value="PWA27280.1"/>
    <property type="molecule type" value="Genomic_DNA"/>
</dbReference>
<evidence type="ECO:0000313" key="2">
    <source>
        <dbReference type="EMBL" id="PWA27280.1"/>
    </source>
</evidence>
<sequence length="375" mass="41528">MPCQSGDNGHTKSASTGMLPYTFTQTPEYLRAEYWIFSLLNIIVTGCPEQVLPGSVDLNVNVRRQHARIQENGQRHARGNGCQWGSTFEHQRQLDSKFQNEQGLRPSTNHSVHVTMYVQTIMHVRGGMSVVGSPWFSSGANTVGGLIPGILPTSVAISNRNSISVLGVTQPPHKLQMTKTEQDGQPNTTGIYRSSSQQLRNHRHIATLVQEEAHNWTHSARSSVPSFFVLWIMRELPLSMAISVPGETRTLGFVSDYPTTTPPQRWTTITIAHNQSLKQRRTVINVPPPFPAAAIMEVLEAELDLILCITKGILQHDMCKSCMVVGMQILEVTGEMVRKLAGNLVHLATNKFECNGVEECLEDGVDGVFSLFMSL</sequence>
<dbReference type="Gene3D" id="3.40.50.720">
    <property type="entry name" value="NAD(P)-binding Rossmann-like Domain"/>
    <property type="match status" value="1"/>
</dbReference>
<protein>
    <submittedName>
        <fullName evidence="2">Uncharacterized protein</fullName>
    </submittedName>
</protein>
<gene>
    <name evidence="2" type="ORF">CTI12_AA622140</name>
</gene>
<proteinExistence type="predicted"/>
<accession>A0A2U1K9T0</accession>
<dbReference type="AlphaFoldDB" id="A0A2U1K9T0"/>